<dbReference type="Proteomes" id="UP000199569">
    <property type="component" value="Unassembled WGS sequence"/>
</dbReference>
<dbReference type="OrthoDB" id="7574088at2"/>
<protein>
    <submittedName>
        <fullName evidence="1">Uncharacterized protein</fullName>
    </submittedName>
</protein>
<sequence length="77" mass="8682">MAAISHVFTIGYVAQMLERDEDLLWDFSDELEPEDGALWVYDINDGETRAFTPAGIGMLREMIKDQIDRTDSKLSGA</sequence>
<name>A0A1G5LP74_9HYPH</name>
<dbReference type="AlphaFoldDB" id="A0A1G5LP74"/>
<evidence type="ECO:0000313" key="1">
    <source>
        <dbReference type="EMBL" id="SCZ14672.1"/>
    </source>
</evidence>
<gene>
    <name evidence="1" type="ORF">SAMN02927923_04572</name>
</gene>
<proteinExistence type="predicted"/>
<evidence type="ECO:0000313" key="2">
    <source>
        <dbReference type="Proteomes" id="UP000199569"/>
    </source>
</evidence>
<accession>A0A1G5LP74</accession>
<dbReference type="STRING" id="549386.SAMN02927923_04572"/>
<keyword evidence="2" id="KW-1185">Reference proteome</keyword>
<reference evidence="1 2" key="1">
    <citation type="submission" date="2016-10" db="EMBL/GenBank/DDBJ databases">
        <authorList>
            <person name="de Groot N.N."/>
        </authorList>
    </citation>
    <scope>NUCLEOTIDE SEQUENCE [LARGE SCALE GENOMIC DNA]</scope>
    <source>
        <strain evidence="1 2">CGMCC 1.7666</strain>
    </source>
</reference>
<dbReference type="RefSeq" id="WP_091140005.1">
    <property type="nucleotide sequence ID" value="NZ_FMVJ01000029.1"/>
</dbReference>
<organism evidence="1 2">
    <name type="scientific">Microvirga guangxiensis</name>
    <dbReference type="NCBI Taxonomy" id="549386"/>
    <lineage>
        <taxon>Bacteria</taxon>
        <taxon>Pseudomonadati</taxon>
        <taxon>Pseudomonadota</taxon>
        <taxon>Alphaproteobacteria</taxon>
        <taxon>Hyphomicrobiales</taxon>
        <taxon>Methylobacteriaceae</taxon>
        <taxon>Microvirga</taxon>
    </lineage>
</organism>
<dbReference type="EMBL" id="FMVJ01000029">
    <property type="protein sequence ID" value="SCZ14672.1"/>
    <property type="molecule type" value="Genomic_DNA"/>
</dbReference>